<dbReference type="EMBL" id="PJNE01000001">
    <property type="protein sequence ID" value="PKW26982.1"/>
    <property type="molecule type" value="Genomic_DNA"/>
</dbReference>
<dbReference type="OrthoDB" id="9767022at2"/>
<dbReference type="Pfam" id="PF02056">
    <property type="entry name" value="Glyco_hydro_4"/>
    <property type="match status" value="1"/>
</dbReference>
<dbReference type="PANTHER" id="PTHR32092:SF5">
    <property type="entry name" value="6-PHOSPHO-BETA-GLUCOSIDASE"/>
    <property type="match status" value="1"/>
</dbReference>
<comment type="caution">
    <text evidence="13">The sequence shown here is derived from an EMBL/GenBank/DDBJ whole genome shotgun (WGS) entry which is preliminary data.</text>
</comment>
<dbReference type="CDD" id="cd05296">
    <property type="entry name" value="GH4_P_beta_glucosidase"/>
    <property type="match status" value="1"/>
</dbReference>
<keyword evidence="9" id="KW-0170">Cobalt</keyword>
<evidence type="ECO:0000256" key="2">
    <source>
        <dbReference type="ARBA" id="ARBA00022723"/>
    </source>
</evidence>
<protein>
    <submittedName>
        <fullName evidence="13">6-phospho-beta-glucosidase</fullName>
    </submittedName>
</protein>
<keyword evidence="5 9" id="KW-0464">Manganese</keyword>
<dbReference type="PANTHER" id="PTHR32092">
    <property type="entry name" value="6-PHOSPHO-BETA-GLUCOSIDASE-RELATED"/>
    <property type="match status" value="1"/>
</dbReference>
<keyword evidence="3 11" id="KW-0378">Hydrolase</keyword>
<keyword evidence="2 9" id="KW-0479">Metal-binding</keyword>
<gene>
    <name evidence="13" type="ORF">ATL31_1811</name>
</gene>
<feature type="site" description="Increases basicity of active site Tyr" evidence="10">
    <location>
        <position position="106"/>
    </location>
</feature>
<feature type="binding site" evidence="9">
    <location>
        <position position="165"/>
    </location>
    <ligand>
        <name>Mn(2+)</name>
        <dbReference type="ChEBI" id="CHEBI:29035"/>
    </ligand>
</feature>
<dbReference type="InterPro" id="IPR036291">
    <property type="entry name" value="NAD(P)-bd_dom_sf"/>
</dbReference>
<evidence type="ECO:0000256" key="7">
    <source>
        <dbReference type="PIRSR" id="PIRSR601088-1"/>
    </source>
</evidence>
<keyword evidence="4 11" id="KW-0520">NAD</keyword>
<evidence type="ECO:0000256" key="1">
    <source>
        <dbReference type="ARBA" id="ARBA00010141"/>
    </source>
</evidence>
<feature type="active site" description="Proton donor" evidence="7">
    <location>
        <position position="166"/>
    </location>
</feature>
<dbReference type="RefSeq" id="WP_101395467.1">
    <property type="nucleotide sequence ID" value="NZ_PJNE01000001.1"/>
</dbReference>
<keyword evidence="6 11" id="KW-0326">Glycosidase</keyword>
<feature type="domain" description="Glycosyl hydrolase family 4 C-terminal" evidence="12">
    <location>
        <begin position="190"/>
        <end position="421"/>
    </location>
</feature>
<evidence type="ECO:0000256" key="8">
    <source>
        <dbReference type="PIRSR" id="PIRSR601088-2"/>
    </source>
</evidence>
<evidence type="ECO:0000256" key="5">
    <source>
        <dbReference type="ARBA" id="ARBA00023211"/>
    </source>
</evidence>
<feature type="binding site" evidence="8">
    <location>
        <position position="144"/>
    </location>
    <ligand>
        <name>substrate</name>
    </ligand>
</feature>
<evidence type="ECO:0000256" key="10">
    <source>
        <dbReference type="PIRSR" id="PIRSR601088-4"/>
    </source>
</evidence>
<dbReference type="Proteomes" id="UP000233781">
    <property type="component" value="Unassembled WGS sequence"/>
</dbReference>
<dbReference type="InterPro" id="IPR001088">
    <property type="entry name" value="Glyco_hydro_4"/>
</dbReference>
<dbReference type="AlphaFoldDB" id="A0A2N3YJD9"/>
<sequence>MRLAMLGGGGFRTPLVYGALLTDTHPRRVDEVWLHDVDAARLAAISGVLAEMAQGHDDPPVVHTTTELDTALEGSDFVFSAIRVGGLEGRTADERVALDLGLLGQETTGPGGLAYGLRTVPVARHVAERVAAVAPGAWVINFTNPAGMITEAMQAVLGDRVVGICDSPIALARRAARTLGLDPDRTVVDYVGLNHLGWLRGLHHDGRDVLPDLLADDARLLSMEEGQLFGLDWVRTLGMLPNEYLYYYYFTRDAVRSITAADHTRGEYLLAQQRGFYDGLAGGAVAGALAEWDRVRLERNATYMKEARGEDEERADDDVQGGGYEGVALAIMAAISRGEPASLILNVRNRGTVVGLPDDAVVEVPCTVDASGPHPLPAAPLTGHPLGLVQQVKAVDRLVIEASLTGSPTRAVEAFALHPLVDSVTVARELLAGYRARIPAVDAVFRR</sequence>
<evidence type="ECO:0000256" key="11">
    <source>
        <dbReference type="RuleBase" id="RU361152"/>
    </source>
</evidence>
<dbReference type="PROSITE" id="PS01324">
    <property type="entry name" value="GLYCOSYL_HYDROL_F4"/>
    <property type="match status" value="1"/>
</dbReference>
<dbReference type="InterPro" id="IPR015955">
    <property type="entry name" value="Lactate_DH/Glyco_Ohase_4_C"/>
</dbReference>
<dbReference type="SUPFAM" id="SSF51735">
    <property type="entry name" value="NAD(P)-binding Rossmann-fold domains"/>
    <property type="match status" value="1"/>
</dbReference>
<dbReference type="Gene3D" id="3.40.50.720">
    <property type="entry name" value="NAD(P)-binding Rossmann-like Domain"/>
    <property type="match status" value="1"/>
</dbReference>
<dbReference type="SUPFAM" id="SSF56327">
    <property type="entry name" value="LDH C-terminal domain-like"/>
    <property type="match status" value="1"/>
</dbReference>
<evidence type="ECO:0000256" key="4">
    <source>
        <dbReference type="ARBA" id="ARBA00023027"/>
    </source>
</evidence>
<accession>A0A2N3YJD9</accession>
<feature type="binding site" evidence="8">
    <location>
        <position position="90"/>
    </location>
    <ligand>
        <name>substrate</name>
    </ligand>
</feature>
<dbReference type="GO" id="GO:0016616">
    <property type="term" value="F:oxidoreductase activity, acting on the CH-OH group of donors, NAD or NADP as acceptor"/>
    <property type="evidence" value="ECO:0007669"/>
    <property type="project" value="InterPro"/>
</dbReference>
<comment type="similarity">
    <text evidence="1 11">Belongs to the glycosyl hydrolase 4 family.</text>
</comment>
<dbReference type="PRINTS" id="PR00732">
    <property type="entry name" value="GLHYDRLASE4"/>
</dbReference>
<dbReference type="Gene3D" id="3.90.110.10">
    <property type="entry name" value="Lactate dehydrogenase/glycoside hydrolase, family 4, C-terminal"/>
    <property type="match status" value="1"/>
</dbReference>
<name>A0A2N3YJD9_9MICO</name>
<proteinExistence type="inferred from homology"/>
<reference evidence="13 14" key="1">
    <citation type="submission" date="2017-12" db="EMBL/GenBank/DDBJ databases">
        <title>Sequencing the genomes of 1000 Actinobacteria strains.</title>
        <authorList>
            <person name="Klenk H.-P."/>
        </authorList>
    </citation>
    <scope>NUCLEOTIDE SEQUENCE [LARGE SCALE GENOMIC DNA]</scope>
    <source>
        <strain evidence="13 14">DSM 12806</strain>
    </source>
</reference>
<feature type="binding site" evidence="9">
    <location>
        <position position="195"/>
    </location>
    <ligand>
        <name>Mn(2+)</name>
        <dbReference type="ChEBI" id="CHEBI:29035"/>
    </ligand>
</feature>
<dbReference type="GO" id="GO:0004553">
    <property type="term" value="F:hydrolase activity, hydrolyzing O-glycosyl compounds"/>
    <property type="evidence" value="ECO:0007669"/>
    <property type="project" value="InterPro"/>
</dbReference>
<keyword evidence="9" id="KW-0533">Nickel</keyword>
<dbReference type="InterPro" id="IPR019802">
    <property type="entry name" value="GlycHydrolase_4_CS"/>
</dbReference>
<organism evidence="13 14">
    <name type="scientific">Phycicoccus duodecadis</name>
    <dbReference type="NCBI Taxonomy" id="173053"/>
    <lineage>
        <taxon>Bacteria</taxon>
        <taxon>Bacillati</taxon>
        <taxon>Actinomycetota</taxon>
        <taxon>Actinomycetes</taxon>
        <taxon>Micrococcales</taxon>
        <taxon>Intrasporangiaceae</taxon>
        <taxon>Phycicoccus</taxon>
    </lineage>
</organism>
<dbReference type="InterPro" id="IPR022616">
    <property type="entry name" value="Glyco_hydro_4_C"/>
</dbReference>
<comment type="cofactor">
    <cofactor evidence="11">
        <name>NAD(+)</name>
        <dbReference type="ChEBI" id="CHEBI:57540"/>
    </cofactor>
    <text evidence="11">Binds 1 NAD(+) per subunit.</text>
</comment>
<dbReference type="Pfam" id="PF11975">
    <property type="entry name" value="Glyco_hydro_4C"/>
    <property type="match status" value="1"/>
</dbReference>
<dbReference type="GO" id="GO:0005975">
    <property type="term" value="P:carbohydrate metabolic process"/>
    <property type="evidence" value="ECO:0007669"/>
    <property type="project" value="InterPro"/>
</dbReference>
<evidence type="ECO:0000313" key="13">
    <source>
        <dbReference type="EMBL" id="PKW26982.1"/>
    </source>
</evidence>
<keyword evidence="14" id="KW-1185">Reference proteome</keyword>
<evidence type="ECO:0000256" key="6">
    <source>
        <dbReference type="ARBA" id="ARBA00023295"/>
    </source>
</evidence>
<evidence type="ECO:0000256" key="9">
    <source>
        <dbReference type="PIRSR" id="PIRSR601088-3"/>
    </source>
</evidence>
<evidence type="ECO:0000313" key="14">
    <source>
        <dbReference type="Proteomes" id="UP000233781"/>
    </source>
</evidence>
<feature type="active site" description="Proton acceptor" evidence="7">
    <location>
        <position position="244"/>
    </location>
</feature>
<keyword evidence="9" id="KW-0408">Iron</keyword>
<dbReference type="GO" id="GO:0046872">
    <property type="term" value="F:metal ion binding"/>
    <property type="evidence" value="ECO:0007669"/>
    <property type="project" value="UniProtKB-KW"/>
</dbReference>
<evidence type="ECO:0000256" key="3">
    <source>
        <dbReference type="ARBA" id="ARBA00022801"/>
    </source>
</evidence>
<evidence type="ECO:0000259" key="12">
    <source>
        <dbReference type="Pfam" id="PF11975"/>
    </source>
</evidence>